<dbReference type="InterPro" id="IPR000387">
    <property type="entry name" value="Tyr_Pase_dom"/>
</dbReference>
<dbReference type="PANTHER" id="PTHR31126">
    <property type="entry name" value="TYROSINE-PROTEIN PHOSPHATASE"/>
    <property type="match status" value="1"/>
</dbReference>
<protein>
    <recommendedName>
        <fullName evidence="1">diphosphoinositol-polyphosphate diphosphatase</fullName>
        <ecNumber evidence="1">3.6.1.52</ecNumber>
    </recommendedName>
</protein>
<evidence type="ECO:0000256" key="5">
    <source>
        <dbReference type="ARBA" id="ARBA00047562"/>
    </source>
</evidence>
<sequence>VTPPENFAFVCGEVYRSSFPKEENFEFLKKLKLKSVICLIPEEYPSENLNFLQEYNINFFQIGMSGNKEPFVKIKPELVERALKIVLNPEHQPILVHCNRGKHRTGCLIGCIRKLQKWSLSMIFDEYRKFSYPKERPLDQQFIEMFDDDEINKYAYEKGWLPLKW</sequence>
<evidence type="ECO:0000256" key="4">
    <source>
        <dbReference type="ARBA" id="ARBA00047342"/>
    </source>
</evidence>
<dbReference type="InterPro" id="IPR004861">
    <property type="entry name" value="Siw14-like"/>
</dbReference>
<dbReference type="PROSITE" id="PS50054">
    <property type="entry name" value="TYR_PHOSPHATASE_DUAL"/>
    <property type="match status" value="1"/>
</dbReference>
<keyword evidence="2" id="KW-0378">Hydrolase</keyword>
<dbReference type="PROSITE" id="PS50056">
    <property type="entry name" value="TYR_PHOSPHATASE_2"/>
    <property type="match status" value="1"/>
</dbReference>
<dbReference type="InterPro" id="IPR020422">
    <property type="entry name" value="TYR_PHOSPHATASE_DUAL_dom"/>
</dbReference>
<dbReference type="Proteomes" id="UP000094236">
    <property type="component" value="Unassembled WGS sequence"/>
</dbReference>
<dbReference type="EC" id="3.6.1.52" evidence="1"/>
<dbReference type="Pfam" id="PF03162">
    <property type="entry name" value="Y_phosphatase2"/>
    <property type="match status" value="1"/>
</dbReference>
<comment type="catalytic activity">
    <reaction evidence="4">
        <text>5-diphospho-1D-myo-inositol 1,2,3,4,6-pentakisphosphate + H2O = 1D-myo-inositol hexakisphosphate + phosphate + H(+)</text>
        <dbReference type="Rhea" id="RHEA:22384"/>
        <dbReference type="ChEBI" id="CHEBI:15377"/>
        <dbReference type="ChEBI" id="CHEBI:15378"/>
        <dbReference type="ChEBI" id="CHEBI:43474"/>
        <dbReference type="ChEBI" id="CHEBI:58130"/>
        <dbReference type="ChEBI" id="CHEBI:58628"/>
        <dbReference type="EC" id="3.6.1.52"/>
    </reaction>
    <physiologicalReaction direction="left-to-right" evidence="4">
        <dbReference type="Rhea" id="RHEA:22385"/>
    </physiologicalReaction>
</comment>
<comment type="similarity">
    <text evidence="3">Belongs to the protein-tyrosine phosphatase family. Atypical dual-specificity phosphatase Siw14-like subfamily.</text>
</comment>
<dbReference type="SUPFAM" id="SSF52799">
    <property type="entry name" value="(Phosphotyrosine protein) phosphatases II"/>
    <property type="match status" value="1"/>
</dbReference>
<evidence type="ECO:0000259" key="9">
    <source>
        <dbReference type="PROSITE" id="PS50056"/>
    </source>
</evidence>
<dbReference type="CDD" id="cd14528">
    <property type="entry name" value="PFA-DSP_Siw14"/>
    <property type="match status" value="1"/>
</dbReference>
<dbReference type="GO" id="GO:0016791">
    <property type="term" value="F:phosphatase activity"/>
    <property type="evidence" value="ECO:0007669"/>
    <property type="project" value="InterPro"/>
</dbReference>
<dbReference type="InterPro" id="IPR016130">
    <property type="entry name" value="Tyr_Pase_AS"/>
</dbReference>
<proteinExistence type="inferred from homology"/>
<evidence type="ECO:0000256" key="1">
    <source>
        <dbReference type="ARBA" id="ARBA00012527"/>
    </source>
</evidence>
<feature type="domain" description="Tyrosine-protein phosphatase" evidence="8">
    <location>
        <begin position="6"/>
        <end position="155"/>
    </location>
</feature>
<dbReference type="InterPro" id="IPR029021">
    <property type="entry name" value="Prot-tyrosine_phosphatase-like"/>
</dbReference>
<evidence type="ECO:0000313" key="10">
    <source>
        <dbReference type="EMBL" id="ODV93025.1"/>
    </source>
</evidence>
<dbReference type="EMBL" id="KV454096">
    <property type="protein sequence ID" value="ODV93025.1"/>
    <property type="molecule type" value="Genomic_DNA"/>
</dbReference>
<dbReference type="InterPro" id="IPR020428">
    <property type="entry name" value="PFA-DSPs"/>
</dbReference>
<dbReference type="FunFam" id="3.90.190.10:FF:000024">
    <property type="entry name" value="probable tyrosine-protein phosphatase At1g05000"/>
    <property type="match status" value="1"/>
</dbReference>
<comment type="catalytic activity">
    <reaction evidence="6">
        <text>1,5-bis(diphospho)-1D-myo-inositol 2,3,4,6-tetrakisphosphate + H2O = 1-diphospho-1D-myo-inositol 2,3,4,5,6-pentakisphosphate + phosphate + 2 H(+)</text>
        <dbReference type="Rhea" id="RHEA:79699"/>
        <dbReference type="ChEBI" id="CHEBI:15377"/>
        <dbReference type="ChEBI" id="CHEBI:15378"/>
        <dbReference type="ChEBI" id="CHEBI:43474"/>
        <dbReference type="ChEBI" id="CHEBI:74946"/>
        <dbReference type="ChEBI" id="CHEBI:77983"/>
        <dbReference type="EC" id="3.6.1.52"/>
    </reaction>
    <physiologicalReaction direction="left-to-right" evidence="6">
        <dbReference type="Rhea" id="RHEA:79700"/>
    </physiologicalReaction>
</comment>
<evidence type="ECO:0000313" key="11">
    <source>
        <dbReference type="Proteomes" id="UP000094236"/>
    </source>
</evidence>
<comment type="catalytic activity">
    <reaction evidence="5">
        <text>3,5-bis(diphospho)-1D-myo-inositol 1,2,4,6-tetrakisphosphate + H2O = 3-diphospho-1D-myo-inositol 1,2,4,5,6-pentakisphosphate + phosphate + 2 H(+)</text>
        <dbReference type="Rhea" id="RHEA:56312"/>
        <dbReference type="ChEBI" id="CHEBI:15377"/>
        <dbReference type="ChEBI" id="CHEBI:15378"/>
        <dbReference type="ChEBI" id="CHEBI:43474"/>
        <dbReference type="ChEBI" id="CHEBI:140372"/>
        <dbReference type="ChEBI" id="CHEBI:140374"/>
        <dbReference type="EC" id="3.6.1.52"/>
    </reaction>
    <physiologicalReaction direction="left-to-right" evidence="5">
        <dbReference type="Rhea" id="RHEA:56313"/>
    </physiologicalReaction>
</comment>
<evidence type="ECO:0000259" key="8">
    <source>
        <dbReference type="PROSITE" id="PS50054"/>
    </source>
</evidence>
<feature type="non-terminal residue" evidence="10">
    <location>
        <position position="165"/>
    </location>
</feature>
<dbReference type="PANTHER" id="PTHR31126:SF48">
    <property type="entry name" value="INOSITOL PHOSPHATASE SIW14"/>
    <property type="match status" value="1"/>
</dbReference>
<evidence type="ECO:0000256" key="7">
    <source>
        <dbReference type="ARBA" id="ARBA00048424"/>
    </source>
</evidence>
<accession>A0A1E4TMM7</accession>
<organism evidence="10 11">
    <name type="scientific">Pachysolen tannophilus NRRL Y-2460</name>
    <dbReference type="NCBI Taxonomy" id="669874"/>
    <lineage>
        <taxon>Eukaryota</taxon>
        <taxon>Fungi</taxon>
        <taxon>Dikarya</taxon>
        <taxon>Ascomycota</taxon>
        <taxon>Saccharomycotina</taxon>
        <taxon>Pichiomycetes</taxon>
        <taxon>Pachysolenaceae</taxon>
        <taxon>Pachysolen</taxon>
    </lineage>
</organism>
<dbReference type="AlphaFoldDB" id="A0A1E4TMM7"/>
<evidence type="ECO:0000256" key="2">
    <source>
        <dbReference type="ARBA" id="ARBA00022801"/>
    </source>
</evidence>
<feature type="non-terminal residue" evidence="10">
    <location>
        <position position="1"/>
    </location>
</feature>
<comment type="catalytic activity">
    <reaction evidence="7">
        <text>6-diphospho-1D-myo-inositol pentakisphosphate + H2O = 1D-myo-inositol hexakisphosphate + phosphate + H(+)</text>
        <dbReference type="Rhea" id="RHEA:79703"/>
        <dbReference type="ChEBI" id="CHEBI:15377"/>
        <dbReference type="ChEBI" id="CHEBI:15378"/>
        <dbReference type="ChEBI" id="CHEBI:43474"/>
        <dbReference type="ChEBI" id="CHEBI:58130"/>
        <dbReference type="ChEBI" id="CHEBI:230534"/>
        <dbReference type="EC" id="3.6.1.52"/>
    </reaction>
    <physiologicalReaction direction="left-to-right" evidence="7">
        <dbReference type="Rhea" id="RHEA:79704"/>
    </physiologicalReaction>
</comment>
<dbReference type="OrthoDB" id="6375174at2759"/>
<gene>
    <name evidence="10" type="ORF">PACTADRAFT_22109</name>
</gene>
<evidence type="ECO:0000256" key="3">
    <source>
        <dbReference type="ARBA" id="ARBA00044949"/>
    </source>
</evidence>
<dbReference type="Gene3D" id="3.90.190.10">
    <property type="entry name" value="Protein tyrosine phosphatase superfamily"/>
    <property type="match status" value="1"/>
</dbReference>
<dbReference type="PRINTS" id="PR01911">
    <property type="entry name" value="PFDSPHPHTASE"/>
</dbReference>
<dbReference type="STRING" id="669874.A0A1E4TMM7"/>
<dbReference type="GO" id="GO:0005737">
    <property type="term" value="C:cytoplasm"/>
    <property type="evidence" value="ECO:0007669"/>
    <property type="project" value="TreeGrafter"/>
</dbReference>
<dbReference type="GO" id="GO:0052840">
    <property type="term" value="F:inositol diphosphate tetrakisphosphate diphosphatase activity"/>
    <property type="evidence" value="ECO:0007669"/>
    <property type="project" value="TreeGrafter"/>
</dbReference>
<reference evidence="11" key="1">
    <citation type="submission" date="2016-05" db="EMBL/GenBank/DDBJ databases">
        <title>Comparative genomics of biotechnologically important yeasts.</title>
        <authorList>
            <consortium name="DOE Joint Genome Institute"/>
            <person name="Riley R."/>
            <person name="Haridas S."/>
            <person name="Wolfe K.H."/>
            <person name="Lopes M.R."/>
            <person name="Hittinger C.T."/>
            <person name="Goker M."/>
            <person name="Salamov A."/>
            <person name="Wisecaver J."/>
            <person name="Long T.M."/>
            <person name="Aerts A.L."/>
            <person name="Barry K."/>
            <person name="Choi C."/>
            <person name="Clum A."/>
            <person name="Coughlan A.Y."/>
            <person name="Deshpande S."/>
            <person name="Douglass A.P."/>
            <person name="Hanson S.J."/>
            <person name="Klenk H.-P."/>
            <person name="Labutti K."/>
            <person name="Lapidus A."/>
            <person name="Lindquist E."/>
            <person name="Lipzen A."/>
            <person name="Meier-Kolthoff J.P."/>
            <person name="Ohm R.A."/>
            <person name="Otillar R.P."/>
            <person name="Pangilinan J."/>
            <person name="Peng Y."/>
            <person name="Rokas A."/>
            <person name="Rosa C.A."/>
            <person name="Scheuner C."/>
            <person name="Sibirny A.A."/>
            <person name="Slot J.C."/>
            <person name="Stielow J.B."/>
            <person name="Sun H."/>
            <person name="Kurtzman C.P."/>
            <person name="Blackwell M."/>
            <person name="Grigoriev I.V."/>
            <person name="Jeffries T.W."/>
        </authorList>
    </citation>
    <scope>NUCLEOTIDE SEQUENCE [LARGE SCALE GENOMIC DNA]</scope>
    <source>
        <strain evidence="11">NRRL Y-2460</strain>
    </source>
</reference>
<feature type="domain" description="Tyrosine specific protein phosphatases" evidence="9">
    <location>
        <begin position="69"/>
        <end position="109"/>
    </location>
</feature>
<name>A0A1E4TMM7_PACTA</name>
<dbReference type="PROSITE" id="PS00383">
    <property type="entry name" value="TYR_PHOSPHATASE_1"/>
    <property type="match status" value="1"/>
</dbReference>
<evidence type="ECO:0000256" key="6">
    <source>
        <dbReference type="ARBA" id="ARBA00047927"/>
    </source>
</evidence>
<keyword evidence="11" id="KW-1185">Reference proteome</keyword>